<evidence type="ECO:0000313" key="1">
    <source>
        <dbReference type="EMBL" id="KKK69676.1"/>
    </source>
</evidence>
<gene>
    <name evidence="1" type="ORF">LCGC14_2931670</name>
</gene>
<protein>
    <submittedName>
        <fullName evidence="1">Uncharacterized protein</fullName>
    </submittedName>
</protein>
<dbReference type="AlphaFoldDB" id="A0A0F9ABR4"/>
<reference evidence="1" key="1">
    <citation type="journal article" date="2015" name="Nature">
        <title>Complex archaea that bridge the gap between prokaryotes and eukaryotes.</title>
        <authorList>
            <person name="Spang A."/>
            <person name="Saw J.H."/>
            <person name="Jorgensen S.L."/>
            <person name="Zaremba-Niedzwiedzka K."/>
            <person name="Martijn J."/>
            <person name="Lind A.E."/>
            <person name="van Eijk R."/>
            <person name="Schleper C."/>
            <person name="Guy L."/>
            <person name="Ettema T.J."/>
        </authorList>
    </citation>
    <scope>NUCLEOTIDE SEQUENCE</scope>
</reference>
<sequence>MKGPMKLHWDGLDSQSKEEILGNACVNS</sequence>
<accession>A0A0F9ABR4</accession>
<feature type="non-terminal residue" evidence="1">
    <location>
        <position position="28"/>
    </location>
</feature>
<dbReference type="EMBL" id="LAZR01058538">
    <property type="protein sequence ID" value="KKK69676.1"/>
    <property type="molecule type" value="Genomic_DNA"/>
</dbReference>
<comment type="caution">
    <text evidence="1">The sequence shown here is derived from an EMBL/GenBank/DDBJ whole genome shotgun (WGS) entry which is preliminary data.</text>
</comment>
<proteinExistence type="predicted"/>
<name>A0A0F9ABR4_9ZZZZ</name>
<organism evidence="1">
    <name type="scientific">marine sediment metagenome</name>
    <dbReference type="NCBI Taxonomy" id="412755"/>
    <lineage>
        <taxon>unclassified sequences</taxon>
        <taxon>metagenomes</taxon>
        <taxon>ecological metagenomes</taxon>
    </lineage>
</organism>